<dbReference type="InterPro" id="IPR058163">
    <property type="entry name" value="LysR-type_TF_proteobact-type"/>
</dbReference>
<keyword evidence="3" id="KW-0238">DNA-binding</keyword>
<proteinExistence type="inferred from homology"/>
<comment type="similarity">
    <text evidence="1">Belongs to the LysR transcriptional regulatory family.</text>
</comment>
<dbReference type="PANTHER" id="PTHR30537:SF74">
    <property type="entry name" value="HTH-TYPE TRANSCRIPTIONAL REGULATOR TRPI"/>
    <property type="match status" value="1"/>
</dbReference>
<evidence type="ECO:0000256" key="4">
    <source>
        <dbReference type="ARBA" id="ARBA00023163"/>
    </source>
</evidence>
<keyword evidence="2" id="KW-0805">Transcription regulation</keyword>
<dbReference type="RefSeq" id="WP_317560780.1">
    <property type="nucleotide sequence ID" value="NZ_JAWLIP010000002.1"/>
</dbReference>
<keyword evidence="4" id="KW-0804">Transcription</keyword>
<evidence type="ECO:0000256" key="3">
    <source>
        <dbReference type="ARBA" id="ARBA00023125"/>
    </source>
</evidence>
<evidence type="ECO:0000313" key="7">
    <source>
        <dbReference type="Proteomes" id="UP001185659"/>
    </source>
</evidence>
<dbReference type="InterPro" id="IPR000847">
    <property type="entry name" value="LysR_HTH_N"/>
</dbReference>
<gene>
    <name evidence="6" type="ORF">R2G56_06460</name>
</gene>
<dbReference type="Proteomes" id="UP001185659">
    <property type="component" value="Unassembled WGS sequence"/>
</dbReference>
<dbReference type="InterPro" id="IPR005119">
    <property type="entry name" value="LysR_subst-bd"/>
</dbReference>
<reference evidence="6 7" key="1">
    <citation type="submission" date="2023-10" db="EMBL/GenBank/DDBJ databases">
        <authorList>
            <person name="Venkata Ramana C."/>
            <person name="Sasikala C."/>
            <person name="Dhurka M."/>
        </authorList>
    </citation>
    <scope>NUCLEOTIDE SEQUENCE [LARGE SCALE GENOMIC DNA]</scope>
    <source>
        <strain evidence="6 7">KCTC 32151</strain>
    </source>
</reference>
<dbReference type="Gene3D" id="3.40.190.10">
    <property type="entry name" value="Periplasmic binding protein-like II"/>
    <property type="match status" value="2"/>
</dbReference>
<accession>A0ABU4AI63</accession>
<dbReference type="CDD" id="cd00090">
    <property type="entry name" value="HTH_ARSR"/>
    <property type="match status" value="1"/>
</dbReference>
<dbReference type="EMBL" id="JAWLIP010000002">
    <property type="protein sequence ID" value="MDV6225924.1"/>
    <property type="molecule type" value="Genomic_DNA"/>
</dbReference>
<dbReference type="InterPro" id="IPR011991">
    <property type="entry name" value="ArsR-like_HTH"/>
</dbReference>
<protein>
    <submittedName>
        <fullName evidence="6">LysR substrate-binding domain-containing protein</fullName>
    </submittedName>
</protein>
<feature type="domain" description="HTH lysR-type" evidence="5">
    <location>
        <begin position="15"/>
        <end position="72"/>
    </location>
</feature>
<dbReference type="SUPFAM" id="SSF53850">
    <property type="entry name" value="Periplasmic binding protein-like II"/>
    <property type="match status" value="1"/>
</dbReference>
<dbReference type="InterPro" id="IPR036388">
    <property type="entry name" value="WH-like_DNA-bd_sf"/>
</dbReference>
<sequence length="301" mass="32755">MLSTMVDRFARRFLPSFSVLRSFASAARHQSFTLAAEELNLTQSAVSRHIRDMESALGFSLFRRVGRRVVLTPAGKNLADALEDDLHRITQTLHRAIAAGMAGATLNVASLPTFASRWLIPRLPEFEKAHPGIGINLMARINPFDLAHERFDVAIHFGRDNWPDARLTKLCDEAMIAVASPAFVEKHGVKAPENLLDAPLLHLQSRPGAWADWMREAGVGDVPALPGKQFDQFTMVIAGATAGLGAGLVPAYLIEEELRSGVLVQIGSTSLATQNAYFLVQPLGVENPSADAFVAWIVAQV</sequence>
<dbReference type="Gene3D" id="1.10.10.10">
    <property type="entry name" value="Winged helix-like DNA-binding domain superfamily/Winged helix DNA-binding domain"/>
    <property type="match status" value="1"/>
</dbReference>
<name>A0ABU4AI63_9HYPH</name>
<evidence type="ECO:0000256" key="2">
    <source>
        <dbReference type="ARBA" id="ARBA00023015"/>
    </source>
</evidence>
<keyword evidence="7" id="KW-1185">Reference proteome</keyword>
<organism evidence="6 7">
    <name type="scientific">Nitratireductor aquimarinus</name>
    <dbReference type="NCBI Taxonomy" id="889300"/>
    <lineage>
        <taxon>Bacteria</taxon>
        <taxon>Pseudomonadati</taxon>
        <taxon>Pseudomonadota</taxon>
        <taxon>Alphaproteobacteria</taxon>
        <taxon>Hyphomicrobiales</taxon>
        <taxon>Phyllobacteriaceae</taxon>
        <taxon>Nitratireductor</taxon>
    </lineage>
</organism>
<dbReference type="PRINTS" id="PR00039">
    <property type="entry name" value="HTHLYSR"/>
</dbReference>
<comment type="caution">
    <text evidence="6">The sequence shown here is derived from an EMBL/GenBank/DDBJ whole genome shotgun (WGS) entry which is preliminary data.</text>
</comment>
<dbReference type="PANTHER" id="PTHR30537">
    <property type="entry name" value="HTH-TYPE TRANSCRIPTIONAL REGULATOR"/>
    <property type="match status" value="1"/>
</dbReference>
<evidence type="ECO:0000313" key="6">
    <source>
        <dbReference type="EMBL" id="MDV6225924.1"/>
    </source>
</evidence>
<dbReference type="PROSITE" id="PS50931">
    <property type="entry name" value="HTH_LYSR"/>
    <property type="match status" value="1"/>
</dbReference>
<dbReference type="Pfam" id="PF03466">
    <property type="entry name" value="LysR_substrate"/>
    <property type="match status" value="1"/>
</dbReference>
<dbReference type="Pfam" id="PF00126">
    <property type="entry name" value="HTH_1"/>
    <property type="match status" value="1"/>
</dbReference>
<dbReference type="InterPro" id="IPR036390">
    <property type="entry name" value="WH_DNA-bd_sf"/>
</dbReference>
<evidence type="ECO:0000259" key="5">
    <source>
        <dbReference type="PROSITE" id="PS50931"/>
    </source>
</evidence>
<evidence type="ECO:0000256" key="1">
    <source>
        <dbReference type="ARBA" id="ARBA00009437"/>
    </source>
</evidence>
<dbReference type="SUPFAM" id="SSF46785">
    <property type="entry name" value="Winged helix' DNA-binding domain"/>
    <property type="match status" value="1"/>
</dbReference>